<feature type="compositionally biased region" description="Low complexity" evidence="1">
    <location>
        <begin position="15"/>
        <end position="28"/>
    </location>
</feature>
<evidence type="ECO:0000256" key="1">
    <source>
        <dbReference type="SAM" id="MobiDB-lite"/>
    </source>
</evidence>
<protein>
    <submittedName>
        <fullName evidence="2">Uncharacterized protein</fullName>
    </submittedName>
</protein>
<feature type="region of interest" description="Disordered" evidence="1">
    <location>
        <begin position="1"/>
        <end position="36"/>
    </location>
</feature>
<evidence type="ECO:0000313" key="3">
    <source>
        <dbReference type="Proteomes" id="UP001190700"/>
    </source>
</evidence>
<gene>
    <name evidence="2" type="ORF">CYMTET_19188</name>
</gene>
<evidence type="ECO:0000313" key="2">
    <source>
        <dbReference type="EMBL" id="KAK3272519.1"/>
    </source>
</evidence>
<accession>A0AAE0G6K2</accession>
<comment type="caution">
    <text evidence="2">The sequence shown here is derived from an EMBL/GenBank/DDBJ whole genome shotgun (WGS) entry which is preliminary data.</text>
</comment>
<organism evidence="2 3">
    <name type="scientific">Cymbomonas tetramitiformis</name>
    <dbReference type="NCBI Taxonomy" id="36881"/>
    <lineage>
        <taxon>Eukaryota</taxon>
        <taxon>Viridiplantae</taxon>
        <taxon>Chlorophyta</taxon>
        <taxon>Pyramimonadophyceae</taxon>
        <taxon>Pyramimonadales</taxon>
        <taxon>Pyramimonadaceae</taxon>
        <taxon>Cymbomonas</taxon>
    </lineage>
</organism>
<dbReference type="EMBL" id="LGRX02008919">
    <property type="protein sequence ID" value="KAK3272519.1"/>
    <property type="molecule type" value="Genomic_DNA"/>
</dbReference>
<sequence>MRIEASDIGSEVSDGDQGSDNGSDGGQQVAFGSFGTLEHDSDGGALPAAGGSLTPVYRPRTPPSFLRCALMTSVLCCSLLASATASLVTVGGGDRGLVEPGATVRRSTGDLFASDPPLGSLDIRDWPPDDGDLVYASSMLEPPWDPACLSSSVVLESLQSSVTLLSATDPPYPLGSGGAQFVGGSLQFTSGFFCAYIPTAELSPADQPQSG</sequence>
<dbReference type="Proteomes" id="UP001190700">
    <property type="component" value="Unassembled WGS sequence"/>
</dbReference>
<proteinExistence type="predicted"/>
<name>A0AAE0G6K2_9CHLO</name>
<dbReference type="AlphaFoldDB" id="A0AAE0G6K2"/>
<reference evidence="2 3" key="1">
    <citation type="journal article" date="2015" name="Genome Biol. Evol.">
        <title>Comparative Genomics of a Bacterivorous Green Alga Reveals Evolutionary Causalities and Consequences of Phago-Mixotrophic Mode of Nutrition.</title>
        <authorList>
            <person name="Burns J.A."/>
            <person name="Paasch A."/>
            <person name="Narechania A."/>
            <person name="Kim E."/>
        </authorList>
    </citation>
    <scope>NUCLEOTIDE SEQUENCE [LARGE SCALE GENOMIC DNA]</scope>
    <source>
        <strain evidence="2 3">PLY_AMNH</strain>
    </source>
</reference>
<keyword evidence="3" id="KW-1185">Reference proteome</keyword>